<dbReference type="NCBIfam" id="NF038120">
    <property type="entry name" value="PEP_CTERM_QFxxD"/>
    <property type="match status" value="1"/>
</dbReference>
<dbReference type="Pfam" id="PF07589">
    <property type="entry name" value="PEP-CTERM"/>
    <property type="match status" value="1"/>
</dbReference>
<keyword evidence="1" id="KW-0732">Signal</keyword>
<dbReference type="InterPro" id="IPR013424">
    <property type="entry name" value="Ice-binding_C"/>
</dbReference>
<organism evidence="3 4">
    <name type="scientific">Massilia forsythiae</name>
    <dbReference type="NCBI Taxonomy" id="2728020"/>
    <lineage>
        <taxon>Bacteria</taxon>
        <taxon>Pseudomonadati</taxon>
        <taxon>Pseudomonadota</taxon>
        <taxon>Betaproteobacteria</taxon>
        <taxon>Burkholderiales</taxon>
        <taxon>Oxalobacteraceae</taxon>
        <taxon>Telluria group</taxon>
        <taxon>Massilia</taxon>
    </lineage>
</organism>
<evidence type="ECO:0000313" key="3">
    <source>
        <dbReference type="EMBL" id="QJD98764.1"/>
    </source>
</evidence>
<gene>
    <name evidence="3" type="ORF">HH212_00840</name>
</gene>
<evidence type="ECO:0000256" key="1">
    <source>
        <dbReference type="SAM" id="SignalP"/>
    </source>
</evidence>
<dbReference type="AlphaFoldDB" id="A0A7Z2ZR56"/>
<name>A0A7Z2ZR56_9BURK</name>
<proteinExistence type="predicted"/>
<evidence type="ECO:0000259" key="2">
    <source>
        <dbReference type="Pfam" id="PF07589"/>
    </source>
</evidence>
<dbReference type="EMBL" id="CP051685">
    <property type="protein sequence ID" value="QJD98764.1"/>
    <property type="molecule type" value="Genomic_DNA"/>
</dbReference>
<dbReference type="Proteomes" id="UP000502415">
    <property type="component" value="Chromosome"/>
</dbReference>
<dbReference type="KEGG" id="mfy:HH212_00840"/>
<feature type="signal peptide" evidence="1">
    <location>
        <begin position="1"/>
        <end position="32"/>
    </location>
</feature>
<reference evidence="3 4" key="1">
    <citation type="submission" date="2020-04" db="EMBL/GenBank/DDBJ databases">
        <title>Genome sequencing of novel species.</title>
        <authorList>
            <person name="Heo J."/>
            <person name="Kim S.-J."/>
            <person name="Kim J.-S."/>
            <person name="Hong S.-B."/>
            <person name="Kwon S.-W."/>
        </authorList>
    </citation>
    <scope>NUCLEOTIDE SEQUENCE [LARGE SCALE GENOMIC DNA]</scope>
    <source>
        <strain evidence="3 4">GN2-R2</strain>
    </source>
</reference>
<protein>
    <submittedName>
        <fullName evidence="3">PEP-CTERM sorting domain-containing protein</fullName>
    </submittedName>
</protein>
<keyword evidence="4" id="KW-1185">Reference proteome</keyword>
<dbReference type="RefSeq" id="WP_169433662.1">
    <property type="nucleotide sequence ID" value="NZ_CP051685.1"/>
</dbReference>
<evidence type="ECO:0000313" key="4">
    <source>
        <dbReference type="Proteomes" id="UP000502415"/>
    </source>
</evidence>
<dbReference type="NCBIfam" id="TIGR02595">
    <property type="entry name" value="PEP_CTERM"/>
    <property type="match status" value="1"/>
</dbReference>
<sequence>MKRKTTQLRPDGLRGSLRALVGGALVAGAALAAPAQAGVITFEGAFGPTGHGDAVQQAGYEIGFFSNVPGSTSDVAVGLFADGSDSANNCLGNTCLAGDISTYYQALNDSYLDIVATNGGSFSIKGFDAGFLGSAATSENPDGLSYPAIPGLLLVQGFMADGSSSYETYQLSGLTSGTNNFSFGRFAPSAAFSSLQFVEVAIFGYACRADGSCQAFQTDRGQFGIDNIVLADASEVPEPSSALLLGLGLIGLAARTRRKT</sequence>
<feature type="chain" id="PRO_5031453667" evidence="1">
    <location>
        <begin position="33"/>
        <end position="260"/>
    </location>
</feature>
<accession>A0A7Z2ZR56</accession>
<feature type="domain" description="Ice-binding protein C-terminal" evidence="2">
    <location>
        <begin position="236"/>
        <end position="258"/>
    </location>
</feature>